<feature type="compositionally biased region" description="Basic and acidic residues" evidence="1">
    <location>
        <begin position="39"/>
        <end position="56"/>
    </location>
</feature>
<feature type="region of interest" description="Disordered" evidence="1">
    <location>
        <begin position="1"/>
        <end position="90"/>
    </location>
</feature>
<sequence length="464" mass="48042">MGTPHEDDVSTSPSGTRASHSSVAQIADQPLQVSRANAKGKERAYDTDVSAERVDWGVDADGGAPSTPVCTSTPGRNISNDVDQQPSSSMICKPPRNISFFDSVKAHLARNDQAAGNLAIRNTNQTLANDQARKEQAQFVPTDDRKDHFTELPPVASHRRSTDSISLPARARNLERIALPAAPSSAGATPRPRARAPLDLENHEHECAASASANRTLHADRGPDPDLTPKIHGTRLNSRGAGPLDGQQLIRTLNNGADTHCSPATTAPVPAPAPPPPTNATARAAAPAAAPAVATYSGTARACAQSAGDALSTPDADDADADAPPAPTASMRSPAARGAHVSPSHARSPGGHTNAGTIAPRDQSGAHARAALRARLEHAREEARRGVAQRPQGAQGATQVRRGDDVPGGPAGAGVKRGRREDAVAIGEAGVGDAQRDAEAARAAEARLRLRVRLAAEKRRAADG</sequence>
<evidence type="ECO:0000313" key="3">
    <source>
        <dbReference type="Proteomes" id="UP000054270"/>
    </source>
</evidence>
<feature type="region of interest" description="Disordered" evidence="1">
    <location>
        <begin position="213"/>
        <end position="285"/>
    </location>
</feature>
<name>A0A0D2P5Z7_HYPSF</name>
<dbReference type="EMBL" id="KN817633">
    <property type="protein sequence ID" value="KJA15845.1"/>
    <property type="molecule type" value="Genomic_DNA"/>
</dbReference>
<feature type="compositionally biased region" description="Basic and acidic residues" evidence="1">
    <location>
        <begin position="374"/>
        <end position="385"/>
    </location>
</feature>
<accession>A0A0D2P5Z7</accession>
<evidence type="ECO:0000313" key="2">
    <source>
        <dbReference type="EMBL" id="KJA15845.1"/>
    </source>
</evidence>
<feature type="compositionally biased region" description="Basic and acidic residues" evidence="1">
    <location>
        <begin position="217"/>
        <end position="229"/>
    </location>
</feature>
<reference evidence="3" key="1">
    <citation type="submission" date="2014-04" db="EMBL/GenBank/DDBJ databases">
        <title>Evolutionary Origins and Diversification of the Mycorrhizal Mutualists.</title>
        <authorList>
            <consortium name="DOE Joint Genome Institute"/>
            <consortium name="Mycorrhizal Genomics Consortium"/>
            <person name="Kohler A."/>
            <person name="Kuo A."/>
            <person name="Nagy L.G."/>
            <person name="Floudas D."/>
            <person name="Copeland A."/>
            <person name="Barry K.W."/>
            <person name="Cichocki N."/>
            <person name="Veneault-Fourrey C."/>
            <person name="LaButti K."/>
            <person name="Lindquist E.A."/>
            <person name="Lipzen A."/>
            <person name="Lundell T."/>
            <person name="Morin E."/>
            <person name="Murat C."/>
            <person name="Riley R."/>
            <person name="Ohm R."/>
            <person name="Sun H."/>
            <person name="Tunlid A."/>
            <person name="Henrissat B."/>
            <person name="Grigoriev I.V."/>
            <person name="Hibbett D.S."/>
            <person name="Martin F."/>
        </authorList>
    </citation>
    <scope>NUCLEOTIDE SEQUENCE [LARGE SCALE GENOMIC DNA]</scope>
    <source>
        <strain evidence="3">FD-334 SS-4</strain>
    </source>
</reference>
<dbReference type="AlphaFoldDB" id="A0A0D2P5Z7"/>
<dbReference type="OMA" id="ENHEHEC"/>
<proteinExistence type="predicted"/>
<evidence type="ECO:0000256" key="1">
    <source>
        <dbReference type="SAM" id="MobiDB-lite"/>
    </source>
</evidence>
<gene>
    <name evidence="2" type="ORF">HYPSUDRAFT_71793</name>
</gene>
<protein>
    <submittedName>
        <fullName evidence="2">Uncharacterized protein</fullName>
    </submittedName>
</protein>
<feature type="region of interest" description="Disordered" evidence="1">
    <location>
        <begin position="307"/>
        <end position="421"/>
    </location>
</feature>
<feature type="compositionally biased region" description="Polar residues" evidence="1">
    <location>
        <begin position="10"/>
        <end position="24"/>
    </location>
</feature>
<feature type="compositionally biased region" description="Pro residues" evidence="1">
    <location>
        <begin position="269"/>
        <end position="278"/>
    </location>
</feature>
<keyword evidence="3" id="KW-1185">Reference proteome</keyword>
<dbReference type="Proteomes" id="UP000054270">
    <property type="component" value="Unassembled WGS sequence"/>
</dbReference>
<feature type="compositionally biased region" description="Polar residues" evidence="1">
    <location>
        <begin position="68"/>
        <end position="90"/>
    </location>
</feature>
<organism evidence="2 3">
    <name type="scientific">Hypholoma sublateritium (strain FD-334 SS-4)</name>
    <dbReference type="NCBI Taxonomy" id="945553"/>
    <lineage>
        <taxon>Eukaryota</taxon>
        <taxon>Fungi</taxon>
        <taxon>Dikarya</taxon>
        <taxon>Basidiomycota</taxon>
        <taxon>Agaricomycotina</taxon>
        <taxon>Agaricomycetes</taxon>
        <taxon>Agaricomycetidae</taxon>
        <taxon>Agaricales</taxon>
        <taxon>Agaricineae</taxon>
        <taxon>Strophariaceae</taxon>
        <taxon>Hypholoma</taxon>
    </lineage>
</organism>